<sequence>MDVVINPFRLCSGLKVLGYFMIFLVLSIIALSYYAVVILIWAPHLLRGGFNSFFSFFIVILFHYLLILLTWSYMMVVFRDPGSVPDNWQLVSEEDLEEGNPTSISHNLGPQTSASALSDGTEIRPAIRYCSQCQNGKPPRCHHCSICQRCVLKMDHHCIWVVNCVGARNHKFFLLFVFYAFLETTLNTVVLLPSFVNFFEQTKKHSLSPGNLAVTFLAFVLNLAFALSLLCFVIMHTSLLLSNTTSVEVYEKKKAVHWKYDLGRKRNFEQVFGTKKMFWFFPLFSEEDLKNIPALHGLDFPIHSDTYVLLIIPAISHNPHRMTTNELQVLSPPFFSWVAATSNKLIKQFHRTRPTHPLMICTLSLSLSLLLGDRGCGEDGWMVMGGREGGTHRRNQNPIDEFYASSVGIIRGYNDRGVNCWVQVATIFMIFFTFIGAEYM</sequence>
<proteinExistence type="inferred from homology"/>
<protein>
    <recommendedName>
        <fullName evidence="8">S-acyltransferase</fullName>
        <ecNumber evidence="8">2.3.1.225</ecNumber>
    </recommendedName>
    <alternativeName>
        <fullName evidence="8">Palmitoyltransferase</fullName>
    </alternativeName>
</protein>
<keyword evidence="6 8" id="KW-0472">Membrane</keyword>
<feature type="domain" description="Palmitoyltransferase DHHC" evidence="9">
    <location>
        <begin position="128"/>
        <end position="252"/>
    </location>
</feature>
<gene>
    <name evidence="11" type="primary">LOC113733364</name>
</gene>
<name>A0ABM4X054_COFAR</name>
<comment type="subcellular location">
    <subcellularLocation>
        <location evidence="1">Endomembrane system</location>
        <topology evidence="1">Multi-pass membrane protein</topology>
    </subcellularLocation>
</comment>
<dbReference type="Proteomes" id="UP001652660">
    <property type="component" value="Chromosome 2e"/>
</dbReference>
<accession>A0ABM4X054</accession>
<keyword evidence="5 8" id="KW-1133">Transmembrane helix</keyword>
<comment type="domain">
    <text evidence="8">The DHHC domain is required for palmitoyltransferase activity.</text>
</comment>
<keyword evidence="3 8" id="KW-0808">Transferase</keyword>
<evidence type="ECO:0000259" key="9">
    <source>
        <dbReference type="Pfam" id="PF01529"/>
    </source>
</evidence>
<evidence type="ECO:0000256" key="7">
    <source>
        <dbReference type="ARBA" id="ARBA00023315"/>
    </source>
</evidence>
<organism evidence="10 11">
    <name type="scientific">Coffea arabica</name>
    <name type="common">Arabian coffee</name>
    <dbReference type="NCBI Taxonomy" id="13443"/>
    <lineage>
        <taxon>Eukaryota</taxon>
        <taxon>Viridiplantae</taxon>
        <taxon>Streptophyta</taxon>
        <taxon>Embryophyta</taxon>
        <taxon>Tracheophyta</taxon>
        <taxon>Spermatophyta</taxon>
        <taxon>Magnoliopsida</taxon>
        <taxon>eudicotyledons</taxon>
        <taxon>Gunneridae</taxon>
        <taxon>Pentapetalae</taxon>
        <taxon>asterids</taxon>
        <taxon>lamiids</taxon>
        <taxon>Gentianales</taxon>
        <taxon>Rubiaceae</taxon>
        <taxon>Ixoroideae</taxon>
        <taxon>Gardenieae complex</taxon>
        <taxon>Bertiereae - Coffeeae clade</taxon>
        <taxon>Coffeeae</taxon>
        <taxon>Coffea</taxon>
    </lineage>
</organism>
<evidence type="ECO:0000256" key="5">
    <source>
        <dbReference type="ARBA" id="ARBA00022989"/>
    </source>
</evidence>
<evidence type="ECO:0000313" key="10">
    <source>
        <dbReference type="Proteomes" id="UP001652660"/>
    </source>
</evidence>
<feature type="transmembrane region" description="Helical" evidence="8">
    <location>
        <begin position="172"/>
        <end position="192"/>
    </location>
</feature>
<keyword evidence="4 8" id="KW-0812">Transmembrane</keyword>
<evidence type="ECO:0000256" key="3">
    <source>
        <dbReference type="ARBA" id="ARBA00022679"/>
    </source>
</evidence>
<evidence type="ECO:0000256" key="6">
    <source>
        <dbReference type="ARBA" id="ARBA00023136"/>
    </source>
</evidence>
<evidence type="ECO:0000313" key="11">
    <source>
        <dbReference type="RefSeq" id="XP_071937408.1"/>
    </source>
</evidence>
<dbReference type="PANTHER" id="PTHR12246">
    <property type="entry name" value="PALMITOYLTRANSFERASE ZDHHC16"/>
    <property type="match status" value="1"/>
</dbReference>
<feature type="transmembrane region" description="Helical" evidence="8">
    <location>
        <begin position="212"/>
        <end position="235"/>
    </location>
</feature>
<dbReference type="RefSeq" id="XP_071937408.1">
    <property type="nucleotide sequence ID" value="XM_072081307.1"/>
</dbReference>
<feature type="transmembrane region" description="Helical" evidence="8">
    <location>
        <begin position="16"/>
        <end position="41"/>
    </location>
</feature>
<evidence type="ECO:0000256" key="4">
    <source>
        <dbReference type="ARBA" id="ARBA00022692"/>
    </source>
</evidence>
<evidence type="ECO:0000256" key="1">
    <source>
        <dbReference type="ARBA" id="ARBA00004127"/>
    </source>
</evidence>
<keyword evidence="7 8" id="KW-0012">Acyltransferase</keyword>
<dbReference type="Pfam" id="PF01529">
    <property type="entry name" value="DHHC"/>
    <property type="match status" value="1"/>
</dbReference>
<evidence type="ECO:0000256" key="8">
    <source>
        <dbReference type="RuleBase" id="RU079119"/>
    </source>
</evidence>
<dbReference type="GeneID" id="113733364"/>
<comment type="similarity">
    <text evidence="2 8">Belongs to the DHHC palmitoyltransferase family.</text>
</comment>
<reference evidence="11" key="1">
    <citation type="submission" date="2025-08" db="UniProtKB">
        <authorList>
            <consortium name="RefSeq"/>
        </authorList>
    </citation>
    <scope>IDENTIFICATION</scope>
    <source>
        <tissue evidence="11">Leaves</tissue>
    </source>
</reference>
<dbReference type="InterPro" id="IPR001594">
    <property type="entry name" value="Palmitoyltrfase_DHHC"/>
</dbReference>
<dbReference type="EC" id="2.3.1.225" evidence="8"/>
<feature type="transmembrane region" description="Helical" evidence="8">
    <location>
        <begin position="418"/>
        <end position="437"/>
    </location>
</feature>
<evidence type="ECO:0000256" key="2">
    <source>
        <dbReference type="ARBA" id="ARBA00008574"/>
    </source>
</evidence>
<dbReference type="InterPro" id="IPR039859">
    <property type="entry name" value="PFA4/ZDH16/20/ERF2-like"/>
</dbReference>
<comment type="catalytic activity">
    <reaction evidence="8">
        <text>L-cysteinyl-[protein] + hexadecanoyl-CoA = S-hexadecanoyl-L-cysteinyl-[protein] + CoA</text>
        <dbReference type="Rhea" id="RHEA:36683"/>
        <dbReference type="Rhea" id="RHEA-COMP:10131"/>
        <dbReference type="Rhea" id="RHEA-COMP:11032"/>
        <dbReference type="ChEBI" id="CHEBI:29950"/>
        <dbReference type="ChEBI" id="CHEBI:57287"/>
        <dbReference type="ChEBI" id="CHEBI:57379"/>
        <dbReference type="ChEBI" id="CHEBI:74151"/>
        <dbReference type="EC" id="2.3.1.225"/>
    </reaction>
</comment>
<feature type="transmembrane region" description="Helical" evidence="8">
    <location>
        <begin position="53"/>
        <end position="73"/>
    </location>
</feature>
<dbReference type="PROSITE" id="PS50216">
    <property type="entry name" value="DHHC"/>
    <property type="match status" value="1"/>
</dbReference>
<keyword evidence="10" id="KW-1185">Reference proteome</keyword>